<gene>
    <name evidence="3" type="ORF">Hypma_005157</name>
</gene>
<dbReference type="STRING" id="39966.A0A369JX21"/>
<dbReference type="InParanoid" id="A0A369JX21"/>
<dbReference type="InterPro" id="IPR040521">
    <property type="entry name" value="KDZ"/>
</dbReference>
<dbReference type="OrthoDB" id="3257613at2759"/>
<feature type="region of interest" description="Disordered" evidence="1">
    <location>
        <begin position="1"/>
        <end position="70"/>
    </location>
</feature>
<dbReference type="EMBL" id="LUEZ02000021">
    <property type="protein sequence ID" value="RDB26879.1"/>
    <property type="molecule type" value="Genomic_DNA"/>
</dbReference>
<name>A0A369JX21_HYPMA</name>
<protein>
    <recommendedName>
        <fullName evidence="2">CxC2-like cysteine cluster KDZ transposase-associated domain-containing protein</fullName>
    </recommendedName>
</protein>
<dbReference type="Pfam" id="PF18803">
    <property type="entry name" value="CxC2"/>
    <property type="match status" value="1"/>
</dbReference>
<organism evidence="3 4">
    <name type="scientific">Hypsizygus marmoreus</name>
    <name type="common">White beech mushroom</name>
    <name type="synonym">Agaricus marmoreus</name>
    <dbReference type="NCBI Taxonomy" id="39966"/>
    <lineage>
        <taxon>Eukaryota</taxon>
        <taxon>Fungi</taxon>
        <taxon>Dikarya</taxon>
        <taxon>Basidiomycota</taxon>
        <taxon>Agaricomycotina</taxon>
        <taxon>Agaricomycetes</taxon>
        <taxon>Agaricomycetidae</taxon>
        <taxon>Agaricales</taxon>
        <taxon>Tricholomatineae</taxon>
        <taxon>Lyophyllaceae</taxon>
        <taxon>Hypsizygus</taxon>
    </lineage>
</organism>
<dbReference type="InterPro" id="IPR041457">
    <property type="entry name" value="CxC2_KDZ-assoc"/>
</dbReference>
<evidence type="ECO:0000256" key="1">
    <source>
        <dbReference type="SAM" id="MobiDB-lite"/>
    </source>
</evidence>
<dbReference type="AlphaFoldDB" id="A0A369JX21"/>
<proteinExistence type="predicted"/>
<sequence length="892" mass="100875">MRASSKRRCSEIETYLEPDQDTANLPPPAIIHRHTSYESSDRGLSSTRSYVPVPGSPPRPLTPVDNGGIWNTSIADDAEQLDGDSGSSTEFPFAWMDPDYIHDLQDITDLRAPRRRTVATDTPLLLWMLEIDTYLHELLRLEGRGDAAQQAGCATCNIASGELYHCSDCSSARLVCSGCLLADHCSRPLHRVKKWTGSSFMTISLKDLGLRIQLGHADGSSCRLPISAFNNDFVVLDVSGIHQIRLDFSTTIDPKTASTFNLLEFFQLLTFMSKISGFEFYQTLSRRTDNTGTQTLPNRYVAFMRMVQEWRHLKMLKRSMRGYDLAGVNSTKEGECTVLCPACPHPGKNLLSNWEDAPPDKQWLYTLFLGIDANFHLKRLNVSSNDRDPGLNHGYAYFVNNAKFKRYLDHFGPLIADEVITCNNHDAIKSTSIRGGKGVDASGTGKTECARHDMKQPVSVGDLQKGERYVNMDYFFLSSLTQNVPKRIVVSYDIACQWSRNLPKRCACYPPNATKEMGPGSRRDTLDDHFGDYNWRKIAAIGPTFLKKSKEAVSERSEHVVSFKEFSSGLPEEDVKEWTGLVQAWENNSTQPNPFEPTVARITENAVRLELAEEDAAQLQAETGIEIHDDVPPSRLIGQGLELEDQQWNLCLEMNALGPHSTSLQRSEAIERGNRLWRKIEAWCSIQQLYIPGIATLCNRAEREGGGEPTSAFNVDLLMPSHLIGKVPCDDTFFNYEWCLRYAQAHTSLHDLRRYVLLRSQMYKSKDALVHRQRMHTQSLALIAAVQGRISNAAKRYREVREALVLLARKLLKTGWEHELRPLDDNDLRGITAAEDESAEGRRNMSWIWKTSGGDAVMNREGKQKALRIEWCKARARAHRWQEECLLLHEEM</sequence>
<keyword evidence="4" id="KW-1185">Reference proteome</keyword>
<comment type="caution">
    <text evidence="3">The sequence shown here is derived from an EMBL/GenBank/DDBJ whole genome shotgun (WGS) entry which is preliminary data.</text>
</comment>
<reference evidence="3" key="1">
    <citation type="submission" date="2018-04" db="EMBL/GenBank/DDBJ databases">
        <title>Whole genome sequencing of Hypsizygus marmoreus.</title>
        <authorList>
            <person name="Choi I.-G."/>
            <person name="Min B."/>
            <person name="Kim J.-G."/>
            <person name="Kim S."/>
            <person name="Oh Y.-L."/>
            <person name="Kong W.-S."/>
            <person name="Park H."/>
            <person name="Jeong J."/>
            <person name="Song E.-S."/>
        </authorList>
    </citation>
    <scope>NUCLEOTIDE SEQUENCE [LARGE SCALE GENOMIC DNA]</scope>
    <source>
        <strain evidence="3">51987-8</strain>
    </source>
</reference>
<dbReference type="Pfam" id="PF18758">
    <property type="entry name" value="KDZ"/>
    <property type="match status" value="1"/>
</dbReference>
<feature type="domain" description="CxC2-like cysteine cluster KDZ transposase-associated" evidence="2">
    <location>
        <begin position="249"/>
        <end position="292"/>
    </location>
</feature>
<evidence type="ECO:0000259" key="2">
    <source>
        <dbReference type="Pfam" id="PF18803"/>
    </source>
</evidence>
<accession>A0A369JX21</accession>
<dbReference type="Proteomes" id="UP000076154">
    <property type="component" value="Unassembled WGS sequence"/>
</dbReference>
<evidence type="ECO:0000313" key="4">
    <source>
        <dbReference type="Proteomes" id="UP000076154"/>
    </source>
</evidence>
<evidence type="ECO:0000313" key="3">
    <source>
        <dbReference type="EMBL" id="RDB26879.1"/>
    </source>
</evidence>